<keyword evidence="4" id="KW-1185">Reference proteome</keyword>
<sequence>MLEPALLHPPSPPNRTSCLPRRKSRPLLSAGAWVPELSPPSPTPTRHPFLEEKNQDKHLSSSGSNGSTQSLPLGRPWVLMPYHFMGLAVLMLQCLLASLREGKNKQPNRGNAPMTTVVKNDTHIQDSSQVLAPIVDYNPAIREGEDVALATAEIFQPGQT</sequence>
<evidence type="ECO:0000313" key="4">
    <source>
        <dbReference type="Proteomes" id="UP001178508"/>
    </source>
</evidence>
<reference evidence="3" key="1">
    <citation type="submission" date="2023-08" db="EMBL/GenBank/DDBJ databases">
        <authorList>
            <person name="Alioto T."/>
            <person name="Alioto T."/>
            <person name="Gomez Garrido J."/>
        </authorList>
    </citation>
    <scope>NUCLEOTIDE SEQUENCE</scope>
</reference>
<keyword evidence="2" id="KW-0472">Membrane</keyword>
<feature type="region of interest" description="Disordered" evidence="1">
    <location>
        <begin position="1"/>
        <end position="49"/>
    </location>
</feature>
<dbReference type="EMBL" id="OY660872">
    <property type="protein sequence ID" value="CAJ1064595.1"/>
    <property type="molecule type" value="Genomic_DNA"/>
</dbReference>
<accession>A0AAV1FTV1</accession>
<evidence type="ECO:0000256" key="2">
    <source>
        <dbReference type="SAM" id="Phobius"/>
    </source>
</evidence>
<proteinExistence type="predicted"/>
<protein>
    <submittedName>
        <fullName evidence="3">Uncharacterized protein</fullName>
    </submittedName>
</protein>
<dbReference type="AlphaFoldDB" id="A0AAV1FTV1"/>
<feature type="transmembrane region" description="Helical" evidence="2">
    <location>
        <begin position="80"/>
        <end position="99"/>
    </location>
</feature>
<organism evidence="3 4">
    <name type="scientific">Xyrichtys novacula</name>
    <name type="common">Pearly razorfish</name>
    <name type="synonym">Hemipteronotus novacula</name>
    <dbReference type="NCBI Taxonomy" id="13765"/>
    <lineage>
        <taxon>Eukaryota</taxon>
        <taxon>Metazoa</taxon>
        <taxon>Chordata</taxon>
        <taxon>Craniata</taxon>
        <taxon>Vertebrata</taxon>
        <taxon>Euteleostomi</taxon>
        <taxon>Actinopterygii</taxon>
        <taxon>Neopterygii</taxon>
        <taxon>Teleostei</taxon>
        <taxon>Neoteleostei</taxon>
        <taxon>Acanthomorphata</taxon>
        <taxon>Eupercaria</taxon>
        <taxon>Labriformes</taxon>
        <taxon>Labridae</taxon>
        <taxon>Xyrichtys</taxon>
    </lineage>
</organism>
<gene>
    <name evidence="3" type="ORF">XNOV1_A030038</name>
</gene>
<name>A0AAV1FTV1_XYRNO</name>
<evidence type="ECO:0000256" key="1">
    <source>
        <dbReference type="SAM" id="MobiDB-lite"/>
    </source>
</evidence>
<keyword evidence="2" id="KW-1133">Transmembrane helix</keyword>
<dbReference type="Proteomes" id="UP001178508">
    <property type="component" value="Chromosome 9"/>
</dbReference>
<keyword evidence="2" id="KW-0812">Transmembrane</keyword>
<evidence type="ECO:0000313" key="3">
    <source>
        <dbReference type="EMBL" id="CAJ1064595.1"/>
    </source>
</evidence>